<organism evidence="13 14">
    <name type="scientific">Stephania yunnanensis</name>
    <dbReference type="NCBI Taxonomy" id="152371"/>
    <lineage>
        <taxon>Eukaryota</taxon>
        <taxon>Viridiplantae</taxon>
        <taxon>Streptophyta</taxon>
        <taxon>Embryophyta</taxon>
        <taxon>Tracheophyta</taxon>
        <taxon>Spermatophyta</taxon>
        <taxon>Magnoliopsida</taxon>
        <taxon>Ranunculales</taxon>
        <taxon>Menispermaceae</taxon>
        <taxon>Menispermoideae</taxon>
        <taxon>Cissampelideae</taxon>
        <taxon>Stephania</taxon>
    </lineage>
</organism>
<evidence type="ECO:0000256" key="11">
    <source>
        <dbReference type="ARBA" id="ARBA00048336"/>
    </source>
</evidence>
<evidence type="ECO:0000256" key="3">
    <source>
        <dbReference type="ARBA" id="ARBA00006702"/>
    </source>
</evidence>
<keyword evidence="7" id="KW-0460">Magnesium</keyword>
<dbReference type="EC" id="3.1.3.16" evidence="4"/>
<accession>A0AAP0Q120</accession>
<dbReference type="PROSITE" id="PS51746">
    <property type="entry name" value="PPM_2"/>
    <property type="match status" value="1"/>
</dbReference>
<evidence type="ECO:0000256" key="10">
    <source>
        <dbReference type="ARBA" id="ARBA00047761"/>
    </source>
</evidence>
<dbReference type="GO" id="GO:0046872">
    <property type="term" value="F:metal ion binding"/>
    <property type="evidence" value="ECO:0007669"/>
    <property type="project" value="UniProtKB-KW"/>
</dbReference>
<evidence type="ECO:0000256" key="9">
    <source>
        <dbReference type="ARBA" id="ARBA00023211"/>
    </source>
</evidence>
<dbReference type="InterPro" id="IPR001932">
    <property type="entry name" value="PPM-type_phosphatase-like_dom"/>
</dbReference>
<evidence type="ECO:0000256" key="4">
    <source>
        <dbReference type="ARBA" id="ARBA00013081"/>
    </source>
</evidence>
<feature type="domain" description="PPM-type phosphatase" evidence="12">
    <location>
        <begin position="51"/>
        <end position="298"/>
    </location>
</feature>
<dbReference type="InterPro" id="IPR036457">
    <property type="entry name" value="PPM-type-like_dom_sf"/>
</dbReference>
<dbReference type="SMART" id="SM00331">
    <property type="entry name" value="PP2C_SIG"/>
    <property type="match status" value="1"/>
</dbReference>
<dbReference type="GO" id="GO:0004722">
    <property type="term" value="F:protein serine/threonine phosphatase activity"/>
    <property type="evidence" value="ECO:0007669"/>
    <property type="project" value="UniProtKB-EC"/>
</dbReference>
<dbReference type="EMBL" id="JBBNAF010000003">
    <property type="protein sequence ID" value="KAK9159791.1"/>
    <property type="molecule type" value="Genomic_DNA"/>
</dbReference>
<evidence type="ECO:0000256" key="6">
    <source>
        <dbReference type="ARBA" id="ARBA00022801"/>
    </source>
</evidence>
<dbReference type="SUPFAM" id="SSF81606">
    <property type="entry name" value="PP2C-like"/>
    <property type="match status" value="1"/>
</dbReference>
<dbReference type="Pfam" id="PF00481">
    <property type="entry name" value="PP2C"/>
    <property type="match status" value="1"/>
</dbReference>
<keyword evidence="6" id="KW-0378">Hydrolase</keyword>
<sequence>MCSHIHIPMHNMQVENAWKALVENEDYGNVFALDLEEVDNEISAYSIRTVTHGFSMVKGKLNHAMEDYIIAETKQLDHETELGLYAIFDGHSGERVAEYLQSHLFDSILNELDFWTDTKNAVKRAYRKTDDDILERVASSRGGSTAVTVILINKETLVVGNVGDSRAVISKAGVAQQITVDHEPRSEQDVIESKGGHVSKMPGKVPRVDGQLAMARAFGDGKHKEHITSEPDVSIKMIDEDTDFLILASDGLWKVMSNQEAVDTIKHIEDAQEAAEELVGEALHRQSVDDISCIVVRFE</sequence>
<evidence type="ECO:0000256" key="7">
    <source>
        <dbReference type="ARBA" id="ARBA00022842"/>
    </source>
</evidence>
<evidence type="ECO:0000256" key="8">
    <source>
        <dbReference type="ARBA" id="ARBA00022912"/>
    </source>
</evidence>
<dbReference type="CDD" id="cd00143">
    <property type="entry name" value="PP2Cc"/>
    <property type="match status" value="1"/>
</dbReference>
<evidence type="ECO:0000256" key="1">
    <source>
        <dbReference type="ARBA" id="ARBA00001936"/>
    </source>
</evidence>
<comment type="cofactor">
    <cofactor evidence="1">
        <name>Mn(2+)</name>
        <dbReference type="ChEBI" id="CHEBI:29035"/>
    </cofactor>
</comment>
<evidence type="ECO:0000313" key="13">
    <source>
        <dbReference type="EMBL" id="KAK9159791.1"/>
    </source>
</evidence>
<evidence type="ECO:0000259" key="12">
    <source>
        <dbReference type="PROSITE" id="PS51746"/>
    </source>
</evidence>
<protein>
    <recommendedName>
        <fullName evidence="4">protein-serine/threonine phosphatase</fullName>
        <ecNumber evidence="4">3.1.3.16</ecNumber>
    </recommendedName>
</protein>
<name>A0AAP0Q120_9MAGN</name>
<comment type="catalytic activity">
    <reaction evidence="10">
        <text>O-phospho-L-seryl-[protein] + H2O = L-seryl-[protein] + phosphate</text>
        <dbReference type="Rhea" id="RHEA:20629"/>
        <dbReference type="Rhea" id="RHEA-COMP:9863"/>
        <dbReference type="Rhea" id="RHEA-COMP:11604"/>
        <dbReference type="ChEBI" id="CHEBI:15377"/>
        <dbReference type="ChEBI" id="CHEBI:29999"/>
        <dbReference type="ChEBI" id="CHEBI:43474"/>
        <dbReference type="ChEBI" id="CHEBI:83421"/>
        <dbReference type="EC" id="3.1.3.16"/>
    </reaction>
</comment>
<evidence type="ECO:0000313" key="14">
    <source>
        <dbReference type="Proteomes" id="UP001420932"/>
    </source>
</evidence>
<keyword evidence="9" id="KW-0464">Manganese</keyword>
<comment type="similarity">
    <text evidence="3">Belongs to the PP2C family.</text>
</comment>
<dbReference type="FunFam" id="3.60.40.10:FF:000010">
    <property type="entry name" value="Probable protein phosphatase 2C 39"/>
    <property type="match status" value="1"/>
</dbReference>
<keyword evidence="5" id="KW-0479">Metal-binding</keyword>
<dbReference type="AlphaFoldDB" id="A0AAP0Q120"/>
<comment type="catalytic activity">
    <reaction evidence="11">
        <text>O-phospho-L-threonyl-[protein] + H2O = L-threonyl-[protein] + phosphate</text>
        <dbReference type="Rhea" id="RHEA:47004"/>
        <dbReference type="Rhea" id="RHEA-COMP:11060"/>
        <dbReference type="Rhea" id="RHEA-COMP:11605"/>
        <dbReference type="ChEBI" id="CHEBI:15377"/>
        <dbReference type="ChEBI" id="CHEBI:30013"/>
        <dbReference type="ChEBI" id="CHEBI:43474"/>
        <dbReference type="ChEBI" id="CHEBI:61977"/>
        <dbReference type="EC" id="3.1.3.16"/>
    </reaction>
</comment>
<comment type="caution">
    <text evidence="13">The sequence shown here is derived from an EMBL/GenBank/DDBJ whole genome shotgun (WGS) entry which is preliminary data.</text>
</comment>
<dbReference type="PANTHER" id="PTHR47992">
    <property type="entry name" value="PROTEIN PHOSPHATASE"/>
    <property type="match status" value="1"/>
</dbReference>
<dbReference type="InterPro" id="IPR015655">
    <property type="entry name" value="PP2C"/>
</dbReference>
<evidence type="ECO:0000256" key="5">
    <source>
        <dbReference type="ARBA" id="ARBA00022723"/>
    </source>
</evidence>
<keyword evidence="8" id="KW-0904">Protein phosphatase</keyword>
<reference evidence="13 14" key="1">
    <citation type="submission" date="2024-01" db="EMBL/GenBank/DDBJ databases">
        <title>Genome assemblies of Stephania.</title>
        <authorList>
            <person name="Yang L."/>
        </authorList>
    </citation>
    <scope>NUCLEOTIDE SEQUENCE [LARGE SCALE GENOMIC DNA]</scope>
    <source>
        <strain evidence="13">YNDBR</strain>
        <tissue evidence="13">Leaf</tissue>
    </source>
</reference>
<keyword evidence="14" id="KW-1185">Reference proteome</keyword>
<dbReference type="Gene3D" id="3.60.40.10">
    <property type="entry name" value="PPM-type phosphatase domain"/>
    <property type="match status" value="1"/>
</dbReference>
<gene>
    <name evidence="13" type="ORF">Syun_006132</name>
</gene>
<dbReference type="Proteomes" id="UP001420932">
    <property type="component" value="Unassembled WGS sequence"/>
</dbReference>
<evidence type="ECO:0000256" key="2">
    <source>
        <dbReference type="ARBA" id="ARBA00001946"/>
    </source>
</evidence>
<proteinExistence type="inferred from homology"/>
<dbReference type="SMART" id="SM00332">
    <property type="entry name" value="PP2Cc"/>
    <property type="match status" value="1"/>
</dbReference>
<comment type="cofactor">
    <cofactor evidence="2">
        <name>Mg(2+)</name>
        <dbReference type="ChEBI" id="CHEBI:18420"/>
    </cofactor>
</comment>